<sequence>MKIKKGFTLIELIASMAILTILFTFGSISLKYYKKLNEDIRLDNFFVSIKHILSEGKAIAIDEDIGLRISFDNLNKKVKLQKGKVHKEMIDIPDYIEVISNPNIVISSNGQLKSQTTTLNNTKNNKKYYIKIRVGVDYVNIESY</sequence>
<accession>A0ABT9USJ1</accession>
<name>A0ABT9USJ1_9FIRM</name>
<gene>
    <name evidence="2" type="ORF">J2S18_001208</name>
</gene>
<dbReference type="Proteomes" id="UP001228504">
    <property type="component" value="Unassembled WGS sequence"/>
</dbReference>
<evidence type="ECO:0000313" key="3">
    <source>
        <dbReference type="Proteomes" id="UP001228504"/>
    </source>
</evidence>
<keyword evidence="1" id="KW-0472">Membrane</keyword>
<proteinExistence type="predicted"/>
<protein>
    <submittedName>
        <fullName evidence="2">Prepilin-type N-terminal cleavage/methylation domain-containing protein</fullName>
    </submittedName>
</protein>
<evidence type="ECO:0000256" key="1">
    <source>
        <dbReference type="SAM" id="Phobius"/>
    </source>
</evidence>
<dbReference type="EMBL" id="JAUSUF010000002">
    <property type="protein sequence ID" value="MDQ0149278.1"/>
    <property type="molecule type" value="Genomic_DNA"/>
</dbReference>
<keyword evidence="3" id="KW-1185">Reference proteome</keyword>
<dbReference type="NCBIfam" id="TIGR02532">
    <property type="entry name" value="IV_pilin_GFxxxE"/>
    <property type="match status" value="1"/>
</dbReference>
<keyword evidence="1" id="KW-1133">Transmembrane helix</keyword>
<dbReference type="Pfam" id="PF07963">
    <property type="entry name" value="N_methyl"/>
    <property type="match status" value="1"/>
</dbReference>
<organism evidence="2 3">
    <name type="scientific">Eubacterium multiforme</name>
    <dbReference type="NCBI Taxonomy" id="83339"/>
    <lineage>
        <taxon>Bacteria</taxon>
        <taxon>Bacillati</taxon>
        <taxon>Bacillota</taxon>
        <taxon>Clostridia</taxon>
        <taxon>Eubacteriales</taxon>
        <taxon>Eubacteriaceae</taxon>
        <taxon>Eubacterium</taxon>
    </lineage>
</organism>
<dbReference type="RefSeq" id="WP_307484503.1">
    <property type="nucleotide sequence ID" value="NZ_JAUSUF010000002.1"/>
</dbReference>
<keyword evidence="1" id="KW-0812">Transmembrane</keyword>
<reference evidence="2 3" key="1">
    <citation type="submission" date="2023-07" db="EMBL/GenBank/DDBJ databases">
        <title>Genomic Encyclopedia of Type Strains, Phase IV (KMG-IV): sequencing the most valuable type-strain genomes for metagenomic binning, comparative biology and taxonomic classification.</title>
        <authorList>
            <person name="Goeker M."/>
        </authorList>
    </citation>
    <scope>NUCLEOTIDE SEQUENCE [LARGE SCALE GENOMIC DNA]</scope>
    <source>
        <strain evidence="2 3">DSM 20694</strain>
    </source>
</reference>
<evidence type="ECO:0000313" key="2">
    <source>
        <dbReference type="EMBL" id="MDQ0149278.1"/>
    </source>
</evidence>
<comment type="caution">
    <text evidence="2">The sequence shown here is derived from an EMBL/GenBank/DDBJ whole genome shotgun (WGS) entry which is preliminary data.</text>
</comment>
<feature type="transmembrane region" description="Helical" evidence="1">
    <location>
        <begin position="12"/>
        <end position="33"/>
    </location>
</feature>
<dbReference type="InterPro" id="IPR012902">
    <property type="entry name" value="N_methyl_site"/>
</dbReference>